<feature type="binding site" evidence="4">
    <location>
        <position position="115"/>
    </location>
    <ligand>
        <name>substrate</name>
    </ligand>
</feature>
<dbReference type="Pfam" id="PF01416">
    <property type="entry name" value="PseudoU_synth_1"/>
    <property type="match status" value="2"/>
</dbReference>
<sequence>MKSKPFTYFFRVQYLGHRYHGWQKQPGVKTIQGMLERSFKVLLGHLDFNILGAGRTDSGVSCLGGAFELFSVSRLELNGLIKQINLILPDDIRILSAQEVDSSFNIIQDVKEKEYRYHFASGTKPHPFGSPFLVVMPKSLDIEMMKEGANIFTGEHDFRRFCLKPNSETQFRREVAHCEIVPNEEGDLWFHSGPRYELRVRGKGFLRNQVRIMMGALFEVGMGKLQLDDLKAALNSNEISPLSRKAPANGLVLQQVVF</sequence>
<dbReference type="Gene3D" id="3.30.70.660">
    <property type="entry name" value="Pseudouridine synthase I, catalytic domain, C-terminal subdomain"/>
    <property type="match status" value="1"/>
</dbReference>
<dbReference type="RefSeq" id="WP_290249731.1">
    <property type="nucleotide sequence ID" value="NZ_JAUFQT010000002.1"/>
</dbReference>
<dbReference type="EMBL" id="JBHMEW010000005">
    <property type="protein sequence ID" value="MFB9210244.1"/>
    <property type="molecule type" value="Genomic_DNA"/>
</dbReference>
<dbReference type="HAMAP" id="MF_00171">
    <property type="entry name" value="TruA"/>
    <property type="match status" value="1"/>
</dbReference>
<evidence type="ECO:0000256" key="4">
    <source>
        <dbReference type="HAMAP-Rule" id="MF_00171"/>
    </source>
</evidence>
<keyword evidence="2 4" id="KW-0819">tRNA processing</keyword>
<feature type="domain" description="Pseudouridine synthase I TruA alpha/beta" evidence="6">
    <location>
        <begin position="12"/>
        <end position="102"/>
    </location>
</feature>
<evidence type="ECO:0000313" key="7">
    <source>
        <dbReference type="EMBL" id="MFB9210244.1"/>
    </source>
</evidence>
<dbReference type="InterPro" id="IPR020094">
    <property type="entry name" value="TruA/RsuA/RluB/E/F_N"/>
</dbReference>
<dbReference type="SUPFAM" id="SSF55120">
    <property type="entry name" value="Pseudouridine synthase"/>
    <property type="match status" value="1"/>
</dbReference>
<feature type="domain" description="Pseudouridine synthase I TruA alpha/beta" evidence="6">
    <location>
        <begin position="150"/>
        <end position="258"/>
    </location>
</feature>
<comment type="caution">
    <text evidence="4">Lacks conserved residue(s) required for the propagation of feature annotation.</text>
</comment>
<feature type="active site" description="Nucleophile" evidence="4">
    <location>
        <position position="57"/>
    </location>
</feature>
<evidence type="ECO:0000256" key="5">
    <source>
        <dbReference type="RuleBase" id="RU003792"/>
    </source>
</evidence>
<comment type="caution">
    <text evidence="7">The sequence shown here is derived from an EMBL/GenBank/DDBJ whole genome shotgun (WGS) entry which is preliminary data.</text>
</comment>
<dbReference type="Gene3D" id="3.30.70.580">
    <property type="entry name" value="Pseudouridine synthase I, catalytic domain, N-terminal subdomain"/>
    <property type="match status" value="1"/>
</dbReference>
<dbReference type="PANTHER" id="PTHR11142">
    <property type="entry name" value="PSEUDOURIDYLATE SYNTHASE"/>
    <property type="match status" value="1"/>
</dbReference>
<comment type="subunit">
    <text evidence="4">Homodimer.</text>
</comment>
<dbReference type="EC" id="5.4.99.12" evidence="4"/>
<proteinExistence type="inferred from homology"/>
<keyword evidence="8" id="KW-1185">Reference proteome</keyword>
<accession>A0ABV5J0A1</accession>
<dbReference type="PIRSF" id="PIRSF001430">
    <property type="entry name" value="tRNA_psdUrid_synth"/>
    <property type="match status" value="1"/>
</dbReference>
<gene>
    <name evidence="4 7" type="primary">truA</name>
    <name evidence="7" type="ORF">ACFFUR_00355</name>
</gene>
<dbReference type="InterPro" id="IPR020095">
    <property type="entry name" value="PsdUridine_synth_TruA_C"/>
</dbReference>
<dbReference type="InterPro" id="IPR020103">
    <property type="entry name" value="PsdUridine_synth_cat_dom_sf"/>
</dbReference>
<comment type="similarity">
    <text evidence="1 4 5">Belongs to the tRNA pseudouridine synthase TruA family.</text>
</comment>
<name>A0ABV5J0A1_9BACT</name>
<dbReference type="CDD" id="cd02570">
    <property type="entry name" value="PseudoU_synth_EcTruA"/>
    <property type="match status" value="1"/>
</dbReference>
<dbReference type="GO" id="GO:0160147">
    <property type="term" value="F:tRNA pseudouridine(38-40) synthase activity"/>
    <property type="evidence" value="ECO:0007669"/>
    <property type="project" value="UniProtKB-EC"/>
</dbReference>
<organism evidence="7 8">
    <name type="scientific">Echinicola jeungdonensis</name>
    <dbReference type="NCBI Taxonomy" id="709343"/>
    <lineage>
        <taxon>Bacteria</taxon>
        <taxon>Pseudomonadati</taxon>
        <taxon>Bacteroidota</taxon>
        <taxon>Cytophagia</taxon>
        <taxon>Cytophagales</taxon>
        <taxon>Cyclobacteriaceae</taxon>
        <taxon>Echinicola</taxon>
    </lineage>
</organism>
<comment type="function">
    <text evidence="4">Formation of pseudouridine at positions 38, 39 and 40 in the anticodon stem and loop of transfer RNAs.</text>
</comment>
<dbReference type="InterPro" id="IPR020097">
    <property type="entry name" value="PsdUridine_synth_TruA_a/b_dom"/>
</dbReference>
<dbReference type="NCBIfam" id="TIGR00071">
    <property type="entry name" value="hisT_truA"/>
    <property type="match status" value="1"/>
</dbReference>
<evidence type="ECO:0000256" key="2">
    <source>
        <dbReference type="ARBA" id="ARBA00022694"/>
    </source>
</evidence>
<comment type="catalytic activity">
    <reaction evidence="4 5">
        <text>uridine(38/39/40) in tRNA = pseudouridine(38/39/40) in tRNA</text>
        <dbReference type="Rhea" id="RHEA:22376"/>
        <dbReference type="Rhea" id="RHEA-COMP:10085"/>
        <dbReference type="Rhea" id="RHEA-COMP:10087"/>
        <dbReference type="ChEBI" id="CHEBI:65314"/>
        <dbReference type="ChEBI" id="CHEBI:65315"/>
        <dbReference type="EC" id="5.4.99.12"/>
    </reaction>
</comment>
<reference evidence="7 8" key="1">
    <citation type="submission" date="2024-09" db="EMBL/GenBank/DDBJ databases">
        <authorList>
            <person name="Sun Q."/>
            <person name="Mori K."/>
        </authorList>
    </citation>
    <scope>NUCLEOTIDE SEQUENCE [LARGE SCALE GENOMIC DNA]</scope>
    <source>
        <strain evidence="7 8">CECT 7682</strain>
    </source>
</reference>
<protein>
    <recommendedName>
        <fullName evidence="4">tRNA pseudouridine synthase A</fullName>
        <ecNumber evidence="4">5.4.99.12</ecNumber>
    </recommendedName>
    <alternativeName>
        <fullName evidence="4">tRNA pseudouridine(38-40) synthase</fullName>
    </alternativeName>
    <alternativeName>
        <fullName evidence="4">tRNA pseudouridylate synthase I</fullName>
    </alternativeName>
    <alternativeName>
        <fullName evidence="4">tRNA-uridine isomerase I</fullName>
    </alternativeName>
</protein>
<dbReference type="Proteomes" id="UP001589654">
    <property type="component" value="Unassembled WGS sequence"/>
</dbReference>
<dbReference type="InterPro" id="IPR001406">
    <property type="entry name" value="PsdUridine_synth_TruA"/>
</dbReference>
<evidence type="ECO:0000256" key="1">
    <source>
        <dbReference type="ARBA" id="ARBA00009375"/>
    </source>
</evidence>
<evidence type="ECO:0000256" key="3">
    <source>
        <dbReference type="ARBA" id="ARBA00023235"/>
    </source>
</evidence>
<dbReference type="PANTHER" id="PTHR11142:SF0">
    <property type="entry name" value="TRNA PSEUDOURIDINE SYNTHASE-LIKE 1"/>
    <property type="match status" value="1"/>
</dbReference>
<keyword evidence="3 4" id="KW-0413">Isomerase</keyword>
<evidence type="ECO:0000313" key="8">
    <source>
        <dbReference type="Proteomes" id="UP001589654"/>
    </source>
</evidence>
<evidence type="ECO:0000259" key="6">
    <source>
        <dbReference type="Pfam" id="PF01416"/>
    </source>
</evidence>